<dbReference type="RefSeq" id="WP_313273778.1">
    <property type="nucleotide sequence ID" value="NZ_JASXSX010000001.1"/>
</dbReference>
<evidence type="ECO:0000256" key="1">
    <source>
        <dbReference type="ARBA" id="ARBA00022679"/>
    </source>
</evidence>
<organism evidence="3 4">
    <name type="scientific">Gleimia hominis</name>
    <dbReference type="NCBI Taxonomy" id="595468"/>
    <lineage>
        <taxon>Bacteria</taxon>
        <taxon>Bacillati</taxon>
        <taxon>Actinomycetota</taxon>
        <taxon>Actinomycetes</taxon>
        <taxon>Actinomycetales</taxon>
        <taxon>Actinomycetaceae</taxon>
        <taxon>Gleimia</taxon>
    </lineage>
</organism>
<dbReference type="GO" id="GO:0016740">
    <property type="term" value="F:transferase activity"/>
    <property type="evidence" value="ECO:0007669"/>
    <property type="project" value="UniProtKB-KW"/>
</dbReference>
<comment type="subunit">
    <text evidence="2">Homodimer.</text>
</comment>
<sequence>MAPFEGGLQPPHLDAPARHVAIIMDGNGRWANARGLPRTEGHKRGEIALMNTIAGAVEAGVKHLTVYAFSTENWNRSPSEVRFLMGYSRNVIRRRAAQLHEWGVRINWWGRRPRLWRSVIRELEAAHALTQHNDRLDFNMAINYGGRAEIADAAQRIAREVQRGTLKPRGITEDVFASRLYAPHSPDVDLLIRTSGEQRLSNFLLWQCAYAEFIFNPTPWPAYGRRELWDDLLAFEGRDRRFGGAVDKVN</sequence>
<keyword evidence="4" id="KW-1185">Reference proteome</keyword>
<feature type="binding site" evidence="2">
    <location>
        <position position="30"/>
    </location>
    <ligand>
        <name>substrate</name>
    </ligand>
</feature>
<dbReference type="PROSITE" id="PS01066">
    <property type="entry name" value="UPP_SYNTHASE"/>
    <property type="match status" value="1"/>
</dbReference>
<keyword evidence="2" id="KW-0479">Metal-binding</keyword>
<dbReference type="EMBL" id="JASXSX010000001">
    <property type="protein sequence ID" value="MDT3767484.1"/>
    <property type="molecule type" value="Genomic_DNA"/>
</dbReference>
<protein>
    <recommendedName>
        <fullName evidence="2">Isoprenyl transferase</fullName>
        <ecNumber evidence="2">2.5.1.-</ecNumber>
    </recommendedName>
</protein>
<dbReference type="SUPFAM" id="SSF64005">
    <property type="entry name" value="Undecaprenyl diphosphate synthase"/>
    <property type="match status" value="1"/>
</dbReference>
<dbReference type="InterPro" id="IPR018520">
    <property type="entry name" value="UPP_synth-like_CS"/>
</dbReference>
<comment type="caution">
    <text evidence="3">The sequence shown here is derived from an EMBL/GenBank/DDBJ whole genome shotgun (WGS) entry which is preliminary data.</text>
</comment>
<evidence type="ECO:0000256" key="2">
    <source>
        <dbReference type="HAMAP-Rule" id="MF_01139"/>
    </source>
</evidence>
<reference evidence="3 4" key="1">
    <citation type="submission" date="2023-06" db="EMBL/GenBank/DDBJ databases">
        <title>Draft genome sequence of Gleimia hominis type strain CCUG 57540T.</title>
        <authorList>
            <person name="Salva-Serra F."/>
            <person name="Cardew S."/>
            <person name="Jensie Markopoulos S."/>
            <person name="Ohlen M."/>
            <person name="Inganas E."/>
            <person name="Svensson-Stadler L."/>
            <person name="Moore E.R.B."/>
        </authorList>
    </citation>
    <scope>NUCLEOTIDE SEQUENCE [LARGE SCALE GENOMIC DNA]</scope>
    <source>
        <strain evidence="3 4">CCUG 57540</strain>
    </source>
</reference>
<feature type="binding site" evidence="2">
    <location>
        <position position="193"/>
    </location>
    <ligand>
        <name>substrate</name>
    </ligand>
</feature>
<dbReference type="InterPro" id="IPR036424">
    <property type="entry name" value="UPP_synth-like_sf"/>
</dbReference>
<comment type="function">
    <text evidence="2">Catalyzes the condensation of isopentenyl diphosphate (IPP) with allylic pyrophosphates generating different type of terpenoids.</text>
</comment>
<dbReference type="CDD" id="cd00475">
    <property type="entry name" value="Cis_IPPS"/>
    <property type="match status" value="1"/>
</dbReference>
<keyword evidence="2" id="KW-0460">Magnesium</keyword>
<comment type="cofactor">
    <cofactor evidence="2">
        <name>Mg(2+)</name>
        <dbReference type="ChEBI" id="CHEBI:18420"/>
    </cofactor>
    <text evidence="2">Binds 2 magnesium ions per subunit.</text>
</comment>
<feature type="active site" evidence="2">
    <location>
        <position position="25"/>
    </location>
</feature>
<feature type="binding site" evidence="2">
    <location>
        <position position="212"/>
    </location>
    <ligand>
        <name>Mg(2+)</name>
        <dbReference type="ChEBI" id="CHEBI:18420"/>
    </ligand>
</feature>
<dbReference type="InterPro" id="IPR001441">
    <property type="entry name" value="UPP_synth-like"/>
</dbReference>
<proteinExistence type="inferred from homology"/>
<dbReference type="Proteomes" id="UP001247542">
    <property type="component" value="Unassembled WGS sequence"/>
</dbReference>
<feature type="binding site" evidence="2">
    <location>
        <position position="38"/>
    </location>
    <ligand>
        <name>substrate</name>
    </ligand>
</feature>
<feature type="active site" description="Proton acceptor" evidence="2">
    <location>
        <position position="73"/>
    </location>
</feature>
<dbReference type="PANTHER" id="PTHR10291">
    <property type="entry name" value="DEHYDRODOLICHYL DIPHOSPHATE SYNTHASE FAMILY MEMBER"/>
    <property type="match status" value="1"/>
</dbReference>
<evidence type="ECO:0000313" key="3">
    <source>
        <dbReference type="EMBL" id="MDT3767484.1"/>
    </source>
</evidence>
<evidence type="ECO:0000313" key="4">
    <source>
        <dbReference type="Proteomes" id="UP001247542"/>
    </source>
</evidence>
<dbReference type="Gene3D" id="3.40.1180.10">
    <property type="entry name" value="Decaprenyl diphosphate synthase-like"/>
    <property type="match status" value="1"/>
</dbReference>
<comment type="similarity">
    <text evidence="2">Belongs to the UPP synthase family.</text>
</comment>
<keyword evidence="1 2" id="KW-0808">Transferase</keyword>
<feature type="binding site" evidence="2">
    <location>
        <begin position="70"/>
        <end position="72"/>
    </location>
    <ligand>
        <name>substrate</name>
    </ligand>
</feature>
<gene>
    <name evidence="3" type="primary">uppS</name>
    <name evidence="3" type="ORF">QS713_05330</name>
</gene>
<feature type="binding site" evidence="2">
    <location>
        <position position="25"/>
    </location>
    <ligand>
        <name>Mg(2+)</name>
        <dbReference type="ChEBI" id="CHEBI:18420"/>
    </ligand>
</feature>
<feature type="binding site" evidence="2">
    <location>
        <position position="42"/>
    </location>
    <ligand>
        <name>substrate</name>
    </ligand>
</feature>
<dbReference type="Pfam" id="PF01255">
    <property type="entry name" value="Prenyltransf"/>
    <property type="match status" value="1"/>
</dbReference>
<name>A0ABU3IAS8_9ACTO</name>
<feature type="binding site" evidence="2">
    <location>
        <position position="76"/>
    </location>
    <ligand>
        <name>substrate</name>
    </ligand>
</feature>
<feature type="binding site" evidence="2">
    <location>
        <position position="74"/>
    </location>
    <ligand>
        <name>substrate</name>
    </ligand>
</feature>
<feature type="binding site" evidence="2">
    <location>
        <begin position="26"/>
        <end position="29"/>
    </location>
    <ligand>
        <name>substrate</name>
    </ligand>
</feature>
<dbReference type="PANTHER" id="PTHR10291:SF0">
    <property type="entry name" value="DEHYDRODOLICHYL DIPHOSPHATE SYNTHASE 2"/>
    <property type="match status" value="1"/>
</dbReference>
<accession>A0ABU3IAS8</accession>
<dbReference type="NCBIfam" id="TIGR00055">
    <property type="entry name" value="uppS"/>
    <property type="match status" value="1"/>
</dbReference>
<feature type="binding site" evidence="2">
    <location>
        <begin position="199"/>
        <end position="201"/>
    </location>
    <ligand>
        <name>substrate</name>
    </ligand>
</feature>
<dbReference type="HAMAP" id="MF_01139">
    <property type="entry name" value="ISPT"/>
    <property type="match status" value="1"/>
</dbReference>
<dbReference type="EC" id="2.5.1.-" evidence="2"/>